<dbReference type="Proteomes" id="UP000289886">
    <property type="component" value="Unassembled WGS sequence"/>
</dbReference>
<sequence>MYMAGLNTIQIYVPWNYHEPVQGVYDFSGSRDLESFLDIANQTGLLVILRPGPYICAEWEMVGLTAV</sequence>
<evidence type="ECO:0000259" key="2">
    <source>
        <dbReference type="Pfam" id="PF01301"/>
    </source>
</evidence>
<gene>
    <name evidence="3" type="ORF">EOD39_20016</name>
</gene>
<organism evidence="3 4">
    <name type="scientific">Acipenser ruthenus</name>
    <name type="common">Sterlet sturgeon</name>
    <dbReference type="NCBI Taxonomy" id="7906"/>
    <lineage>
        <taxon>Eukaryota</taxon>
        <taxon>Metazoa</taxon>
        <taxon>Chordata</taxon>
        <taxon>Craniata</taxon>
        <taxon>Vertebrata</taxon>
        <taxon>Euteleostomi</taxon>
        <taxon>Actinopterygii</taxon>
        <taxon>Chondrostei</taxon>
        <taxon>Acipenseriformes</taxon>
        <taxon>Acipenseridae</taxon>
        <taxon>Acipenser</taxon>
    </lineage>
</organism>
<protein>
    <submittedName>
        <fullName evidence="3">Beta-galactosidase</fullName>
    </submittedName>
</protein>
<dbReference type="AlphaFoldDB" id="A0A444UWN1"/>
<evidence type="ECO:0000256" key="1">
    <source>
        <dbReference type="ARBA" id="ARBA00009809"/>
    </source>
</evidence>
<feature type="domain" description="Glycoside hydrolase 35 catalytic" evidence="2">
    <location>
        <begin position="3"/>
        <end position="65"/>
    </location>
</feature>
<dbReference type="GO" id="GO:0004553">
    <property type="term" value="F:hydrolase activity, hydrolyzing O-glycosyl compounds"/>
    <property type="evidence" value="ECO:0007669"/>
    <property type="project" value="InterPro"/>
</dbReference>
<dbReference type="Pfam" id="PF01301">
    <property type="entry name" value="Glyco_hydro_35"/>
    <property type="match status" value="1"/>
</dbReference>
<proteinExistence type="inferred from homology"/>
<dbReference type="Gene3D" id="3.20.20.80">
    <property type="entry name" value="Glycosidases"/>
    <property type="match status" value="1"/>
</dbReference>
<dbReference type="PANTHER" id="PTHR23421">
    <property type="entry name" value="BETA-GALACTOSIDASE RELATED"/>
    <property type="match status" value="1"/>
</dbReference>
<accession>A0A444UWN1</accession>
<dbReference type="InterPro" id="IPR001944">
    <property type="entry name" value="Glycoside_Hdrlase_35"/>
</dbReference>
<name>A0A444UWN1_ACIRT</name>
<dbReference type="InterPro" id="IPR031330">
    <property type="entry name" value="Gly_Hdrlase_35_cat"/>
</dbReference>
<comment type="similarity">
    <text evidence="1">Belongs to the glycosyl hydrolase 35 family.</text>
</comment>
<evidence type="ECO:0000313" key="4">
    <source>
        <dbReference type="Proteomes" id="UP000289886"/>
    </source>
</evidence>
<keyword evidence="4" id="KW-1185">Reference proteome</keyword>
<reference evidence="3 4" key="1">
    <citation type="submission" date="2019-01" db="EMBL/GenBank/DDBJ databases">
        <title>Draft Genome and Complete Hox-Cluster Characterization of the Sterlet Sturgeon (Acipenser ruthenus).</title>
        <authorList>
            <person name="Wei Q."/>
        </authorList>
    </citation>
    <scope>NUCLEOTIDE SEQUENCE [LARGE SCALE GENOMIC DNA]</scope>
    <source>
        <strain evidence="3">WHYD16114868_AA</strain>
        <tissue evidence="3">Blood</tissue>
    </source>
</reference>
<dbReference type="SUPFAM" id="SSF51445">
    <property type="entry name" value="(Trans)glycosidases"/>
    <property type="match status" value="1"/>
</dbReference>
<dbReference type="GO" id="GO:0005975">
    <property type="term" value="P:carbohydrate metabolic process"/>
    <property type="evidence" value="ECO:0007669"/>
    <property type="project" value="InterPro"/>
</dbReference>
<evidence type="ECO:0000313" key="3">
    <source>
        <dbReference type="EMBL" id="RXM92547.1"/>
    </source>
</evidence>
<dbReference type="EMBL" id="SCEB01006077">
    <property type="protein sequence ID" value="RXM92547.1"/>
    <property type="molecule type" value="Genomic_DNA"/>
</dbReference>
<dbReference type="InterPro" id="IPR017853">
    <property type="entry name" value="GH"/>
</dbReference>
<comment type="caution">
    <text evidence="3">The sequence shown here is derived from an EMBL/GenBank/DDBJ whole genome shotgun (WGS) entry which is preliminary data.</text>
</comment>